<dbReference type="PANTHER" id="PTHR33695:SF1">
    <property type="entry name" value="LIPOPROTEIN SIGNAL PEPTIDASE"/>
    <property type="match status" value="1"/>
</dbReference>
<keyword evidence="4 9" id="KW-0812">Transmembrane</keyword>
<comment type="caution">
    <text evidence="9">Lacks conserved residue(s) required for the propagation of feature annotation.</text>
</comment>
<comment type="function">
    <text evidence="9">This protein specifically catalyzes the removal of signal peptides from prolipoproteins.</text>
</comment>
<comment type="pathway">
    <text evidence="9">Protein modification; lipoprotein biosynthesis (signal peptide cleavage).</text>
</comment>
<name>A0A380MZY6_9GAMM</name>
<comment type="similarity">
    <text evidence="1 9 10">Belongs to the peptidase A8 family.</text>
</comment>
<sequence>MKQILSLIIAAAWIAADYFSKLWALDSLAQHSIKVNDYMNFHLAFNKGAAFSFLANQGGWQQWFFIGLAVLISLWLLYVLMVENLDSLSRFGYASILGGALGNAHDRLVYGHVVDFIQWHYQDYYWPIFNIADVAITIGVAAIIISGIRTWLSSTRALS</sequence>
<dbReference type="NCBIfam" id="TIGR00077">
    <property type="entry name" value="lspA"/>
    <property type="match status" value="1"/>
</dbReference>
<comment type="subcellular location">
    <subcellularLocation>
        <location evidence="9">Cell membrane</location>
        <topology evidence="9">Multi-pass membrane protein</topology>
    </subcellularLocation>
</comment>
<evidence type="ECO:0000256" key="6">
    <source>
        <dbReference type="ARBA" id="ARBA00022801"/>
    </source>
</evidence>
<keyword evidence="6 9" id="KW-0378">Hydrolase</keyword>
<feature type="active site" evidence="9">
    <location>
        <position position="115"/>
    </location>
</feature>
<dbReference type="HAMAP" id="MF_00161">
    <property type="entry name" value="LspA"/>
    <property type="match status" value="1"/>
</dbReference>
<dbReference type="GO" id="GO:0005886">
    <property type="term" value="C:plasma membrane"/>
    <property type="evidence" value="ECO:0007669"/>
    <property type="project" value="UniProtKB-SubCell"/>
</dbReference>
<evidence type="ECO:0000256" key="8">
    <source>
        <dbReference type="ARBA" id="ARBA00023136"/>
    </source>
</evidence>
<evidence type="ECO:0000313" key="12">
    <source>
        <dbReference type="Proteomes" id="UP000254575"/>
    </source>
</evidence>
<dbReference type="Pfam" id="PF01252">
    <property type="entry name" value="Peptidase_A8"/>
    <property type="match status" value="1"/>
</dbReference>
<dbReference type="RefSeq" id="WP_115218989.1">
    <property type="nucleotide sequence ID" value="NZ_UHIA01000004.1"/>
</dbReference>
<evidence type="ECO:0000256" key="9">
    <source>
        <dbReference type="HAMAP-Rule" id="MF_00161"/>
    </source>
</evidence>
<keyword evidence="11" id="KW-0449">Lipoprotein</keyword>
<dbReference type="GO" id="GO:0006508">
    <property type="term" value="P:proteolysis"/>
    <property type="evidence" value="ECO:0007669"/>
    <property type="project" value="UniProtKB-KW"/>
</dbReference>
<keyword evidence="3 9" id="KW-0645">Protease</keyword>
<evidence type="ECO:0000256" key="7">
    <source>
        <dbReference type="ARBA" id="ARBA00022989"/>
    </source>
</evidence>
<dbReference type="PRINTS" id="PR00781">
    <property type="entry name" value="LIPOSIGPTASE"/>
</dbReference>
<dbReference type="EMBL" id="UHIA01000004">
    <property type="protein sequence ID" value="SUO98120.1"/>
    <property type="molecule type" value="Genomic_DNA"/>
</dbReference>
<accession>A0A380MZY6</accession>
<feature type="transmembrane region" description="Helical" evidence="9">
    <location>
        <begin position="60"/>
        <end position="80"/>
    </location>
</feature>
<reference evidence="11 12" key="1">
    <citation type="submission" date="2018-06" db="EMBL/GenBank/DDBJ databases">
        <authorList>
            <consortium name="Pathogen Informatics"/>
            <person name="Doyle S."/>
        </authorList>
    </citation>
    <scope>NUCLEOTIDE SEQUENCE [LARGE SCALE GENOMIC DNA]</scope>
    <source>
        <strain evidence="11 12">NCTC10717</strain>
    </source>
</reference>
<evidence type="ECO:0000313" key="11">
    <source>
        <dbReference type="EMBL" id="SUO98120.1"/>
    </source>
</evidence>
<proteinExistence type="inferred from homology"/>
<dbReference type="UniPathway" id="UPA00665"/>
<keyword evidence="2 9" id="KW-1003">Cell membrane</keyword>
<organism evidence="11 12">
    <name type="scientific">Suttonella indologenes</name>
    <dbReference type="NCBI Taxonomy" id="13276"/>
    <lineage>
        <taxon>Bacteria</taxon>
        <taxon>Pseudomonadati</taxon>
        <taxon>Pseudomonadota</taxon>
        <taxon>Gammaproteobacteria</taxon>
        <taxon>Cardiobacteriales</taxon>
        <taxon>Cardiobacteriaceae</taxon>
        <taxon>Suttonella</taxon>
    </lineage>
</organism>
<gene>
    <name evidence="9 11" type="primary">lspA</name>
    <name evidence="11" type="ORF">NCTC10717_01861</name>
</gene>
<evidence type="ECO:0000256" key="2">
    <source>
        <dbReference type="ARBA" id="ARBA00022475"/>
    </source>
</evidence>
<dbReference type="PANTHER" id="PTHR33695">
    <property type="entry name" value="LIPOPROTEIN SIGNAL PEPTIDASE"/>
    <property type="match status" value="1"/>
</dbReference>
<evidence type="ECO:0000256" key="4">
    <source>
        <dbReference type="ARBA" id="ARBA00022692"/>
    </source>
</evidence>
<comment type="catalytic activity">
    <reaction evidence="9">
        <text>Release of signal peptides from bacterial membrane prolipoproteins. Hydrolyzes -Xaa-Yaa-Zaa-|-(S,diacylglyceryl)Cys-, in which Xaa is hydrophobic (preferably Leu), and Yaa (Ala or Ser) and Zaa (Gly or Ala) have small, neutral side chains.</text>
        <dbReference type="EC" id="3.4.23.36"/>
    </reaction>
</comment>
<keyword evidence="5 9" id="KW-0064">Aspartyl protease</keyword>
<feature type="transmembrane region" description="Helical" evidence="9">
    <location>
        <begin position="124"/>
        <end position="148"/>
    </location>
</feature>
<evidence type="ECO:0000256" key="5">
    <source>
        <dbReference type="ARBA" id="ARBA00022750"/>
    </source>
</evidence>
<evidence type="ECO:0000256" key="1">
    <source>
        <dbReference type="ARBA" id="ARBA00006139"/>
    </source>
</evidence>
<dbReference type="OrthoDB" id="9810259at2"/>
<dbReference type="InterPro" id="IPR001872">
    <property type="entry name" value="Peptidase_A8"/>
</dbReference>
<keyword evidence="7 9" id="KW-1133">Transmembrane helix</keyword>
<dbReference type="EC" id="3.4.23.36" evidence="9"/>
<keyword evidence="12" id="KW-1185">Reference proteome</keyword>
<protein>
    <recommendedName>
        <fullName evidence="9">Lipoprotein signal peptidase</fullName>
        <ecNumber evidence="9">3.4.23.36</ecNumber>
    </recommendedName>
    <alternativeName>
        <fullName evidence="9">Prolipoprotein signal peptidase</fullName>
    </alternativeName>
    <alternativeName>
        <fullName evidence="9">Signal peptidase II</fullName>
        <shortName evidence="9">SPase II</shortName>
    </alternativeName>
</protein>
<dbReference type="AlphaFoldDB" id="A0A380MZY6"/>
<evidence type="ECO:0000256" key="10">
    <source>
        <dbReference type="RuleBase" id="RU004181"/>
    </source>
</evidence>
<dbReference type="Proteomes" id="UP000254575">
    <property type="component" value="Unassembled WGS sequence"/>
</dbReference>
<feature type="active site" evidence="9">
    <location>
        <position position="133"/>
    </location>
</feature>
<evidence type="ECO:0000256" key="3">
    <source>
        <dbReference type="ARBA" id="ARBA00022670"/>
    </source>
</evidence>
<keyword evidence="8 9" id="KW-0472">Membrane</keyword>
<dbReference type="GO" id="GO:0004190">
    <property type="term" value="F:aspartic-type endopeptidase activity"/>
    <property type="evidence" value="ECO:0007669"/>
    <property type="project" value="UniProtKB-UniRule"/>
</dbReference>